<dbReference type="PANTHER" id="PTHR30383:SF5">
    <property type="entry name" value="SGNH HYDROLASE-TYPE ESTERASE DOMAIN-CONTAINING PROTEIN"/>
    <property type="match status" value="1"/>
</dbReference>
<reference evidence="2" key="1">
    <citation type="journal article" date="2020" name="J. Eukaryot. Microbiol.">
        <title>De novo Sequencing, Assembly and Annotation of the Transcriptome for the Free-Living Testate Amoeba Arcella intermedia.</title>
        <authorList>
            <person name="Ribeiro G.M."/>
            <person name="Porfirio-Sousa A.L."/>
            <person name="Maurer-Alcala X.X."/>
            <person name="Katz L.A."/>
            <person name="Lahr D.J.G."/>
        </authorList>
    </citation>
    <scope>NUCLEOTIDE SEQUENCE</scope>
</reference>
<sequence length="191" mass="21784">MCIGASLTEGYYKGGYKFHPYTDYLQKLIDEVRPGEYELHNAGVSGETVAEIGQRLGELLRLAAERSQPYHFVIVLAGTNDLAKPTGDIFEALLQLYNQCLAHGARVVAVTIPESYFKSEQYVRRREETNQKILSHARNHPSHFLCVDLCRAIPYEDFSKPGSLWDDHLHFNPQGYNQMALTIFQSLHPWL</sequence>
<dbReference type="CDD" id="cd00229">
    <property type="entry name" value="SGNH_hydrolase"/>
    <property type="match status" value="1"/>
</dbReference>
<dbReference type="Gene3D" id="3.40.50.1110">
    <property type="entry name" value="SGNH hydrolase"/>
    <property type="match status" value="1"/>
</dbReference>
<accession>A0A6B2LKI8</accession>
<protein>
    <recommendedName>
        <fullName evidence="1">SGNH hydrolase-type esterase domain-containing protein</fullName>
    </recommendedName>
</protein>
<dbReference type="Pfam" id="PF13472">
    <property type="entry name" value="Lipase_GDSL_2"/>
    <property type="match status" value="1"/>
</dbReference>
<feature type="domain" description="SGNH hydrolase-type esterase" evidence="1">
    <location>
        <begin position="2"/>
        <end position="176"/>
    </location>
</feature>
<evidence type="ECO:0000259" key="1">
    <source>
        <dbReference type="Pfam" id="PF13472"/>
    </source>
</evidence>
<proteinExistence type="predicted"/>
<dbReference type="AlphaFoldDB" id="A0A6B2LKI8"/>
<dbReference type="EMBL" id="GIBP01008249">
    <property type="protein sequence ID" value="NDV37218.1"/>
    <property type="molecule type" value="Transcribed_RNA"/>
</dbReference>
<evidence type="ECO:0000313" key="2">
    <source>
        <dbReference type="EMBL" id="NDV37218.1"/>
    </source>
</evidence>
<dbReference type="InterPro" id="IPR013830">
    <property type="entry name" value="SGNH_hydro"/>
</dbReference>
<dbReference type="SUPFAM" id="SSF52266">
    <property type="entry name" value="SGNH hydrolase"/>
    <property type="match status" value="1"/>
</dbReference>
<name>A0A6B2LKI8_9EUKA</name>
<organism evidence="2">
    <name type="scientific">Arcella intermedia</name>
    <dbReference type="NCBI Taxonomy" id="1963864"/>
    <lineage>
        <taxon>Eukaryota</taxon>
        <taxon>Amoebozoa</taxon>
        <taxon>Tubulinea</taxon>
        <taxon>Elardia</taxon>
        <taxon>Arcellinida</taxon>
        <taxon>Sphaerothecina</taxon>
        <taxon>Arcellidae</taxon>
        <taxon>Arcella</taxon>
    </lineage>
</organism>
<dbReference type="InterPro" id="IPR051532">
    <property type="entry name" value="Ester_Hydrolysis_Enzymes"/>
</dbReference>
<dbReference type="InterPro" id="IPR036514">
    <property type="entry name" value="SGNH_hydro_sf"/>
</dbReference>
<dbReference type="PANTHER" id="PTHR30383">
    <property type="entry name" value="THIOESTERASE 1/PROTEASE 1/LYSOPHOSPHOLIPASE L1"/>
    <property type="match status" value="1"/>
</dbReference>
<dbReference type="GO" id="GO:0004622">
    <property type="term" value="F:phosphatidylcholine lysophospholipase activity"/>
    <property type="evidence" value="ECO:0007669"/>
    <property type="project" value="TreeGrafter"/>
</dbReference>